<protein>
    <submittedName>
        <fullName evidence="2">Uncharacterized protein</fullName>
    </submittedName>
</protein>
<feature type="region of interest" description="Disordered" evidence="1">
    <location>
        <begin position="1"/>
        <end position="64"/>
    </location>
</feature>
<reference evidence="3" key="1">
    <citation type="journal article" date="2010" name="Genome Res.">
        <title>Population genomic sequencing of Coccidioides fungi reveals recent hybridization and transposon control.</title>
        <authorList>
            <person name="Neafsey D.E."/>
            <person name="Barker B.M."/>
            <person name="Sharpton T.J."/>
            <person name="Stajich J.E."/>
            <person name="Park D.J."/>
            <person name="Whiston E."/>
            <person name="Hung C.-Y."/>
            <person name="McMahan C."/>
            <person name="White J."/>
            <person name="Sykes S."/>
            <person name="Heiman D."/>
            <person name="Young S."/>
            <person name="Zeng Q."/>
            <person name="Abouelleil A."/>
            <person name="Aftuck L."/>
            <person name="Bessette D."/>
            <person name="Brown A."/>
            <person name="FitzGerald M."/>
            <person name="Lui A."/>
            <person name="Macdonald J.P."/>
            <person name="Priest M."/>
            <person name="Orbach M.J."/>
            <person name="Galgiani J.N."/>
            <person name="Kirkland T.N."/>
            <person name="Cole G.T."/>
            <person name="Birren B.W."/>
            <person name="Henn M.R."/>
            <person name="Taylor J.W."/>
            <person name="Rounsley S.D."/>
        </authorList>
    </citation>
    <scope>NUCLEOTIDE SEQUENCE [LARGE SCALE GENOMIC DNA]</scope>
    <source>
        <strain evidence="3">RMSCC 3703</strain>
    </source>
</reference>
<evidence type="ECO:0000313" key="2">
    <source>
        <dbReference type="EMBL" id="KMU81749.1"/>
    </source>
</evidence>
<name>A0A0J8R9K9_COCIT</name>
<gene>
    <name evidence="2" type="ORF">CISG_02767</name>
</gene>
<accession>A0A0J8R9K9</accession>
<organism evidence="2 3">
    <name type="scientific">Coccidioides immitis RMSCC 3703</name>
    <dbReference type="NCBI Taxonomy" id="454286"/>
    <lineage>
        <taxon>Eukaryota</taxon>
        <taxon>Fungi</taxon>
        <taxon>Dikarya</taxon>
        <taxon>Ascomycota</taxon>
        <taxon>Pezizomycotina</taxon>
        <taxon>Eurotiomycetes</taxon>
        <taxon>Eurotiomycetidae</taxon>
        <taxon>Onygenales</taxon>
        <taxon>Onygenaceae</taxon>
        <taxon>Coccidioides</taxon>
    </lineage>
</organism>
<evidence type="ECO:0000256" key="1">
    <source>
        <dbReference type="SAM" id="MobiDB-lite"/>
    </source>
</evidence>
<feature type="compositionally biased region" description="Basic and acidic residues" evidence="1">
    <location>
        <begin position="38"/>
        <end position="52"/>
    </location>
</feature>
<dbReference type="AlphaFoldDB" id="A0A0J8R9K9"/>
<proteinExistence type="predicted"/>
<dbReference type="Proteomes" id="UP000054559">
    <property type="component" value="Unassembled WGS sequence"/>
</dbReference>
<evidence type="ECO:0000313" key="3">
    <source>
        <dbReference type="Proteomes" id="UP000054559"/>
    </source>
</evidence>
<dbReference type="STRING" id="454286.A0A0J8R9K9"/>
<dbReference type="EMBL" id="DS268126">
    <property type="protein sequence ID" value="KMU81749.1"/>
    <property type="molecule type" value="Genomic_DNA"/>
</dbReference>
<sequence length="64" mass="6918">MAEAPAVPMGGAGLRERKIQASRTQEPSPPADSLMSKMRTDESSKIESEKKTFGRTPDGTEPQN</sequence>